<dbReference type="RefSeq" id="WP_047213460.1">
    <property type="nucleotide sequence ID" value="NZ_CP011568.3"/>
</dbReference>
<dbReference type="PANTHER" id="PTHR30203:SF25">
    <property type="entry name" value="OUTER MEMBRANE PROTEIN-RELATED"/>
    <property type="match status" value="1"/>
</dbReference>
<protein>
    <submittedName>
        <fullName evidence="3">RND transporter</fullName>
    </submittedName>
</protein>
<evidence type="ECO:0000313" key="4">
    <source>
        <dbReference type="Proteomes" id="UP000036700"/>
    </source>
</evidence>
<keyword evidence="2" id="KW-0564">Palmitate</keyword>
<reference evidence="4" key="1">
    <citation type="submission" date="2015-06" db="EMBL/GenBank/DDBJ databases">
        <authorList>
            <person name="Lim Y.L."/>
            <person name="Ee R."/>
            <person name="Yong D."/>
            <person name="How K.Y."/>
            <person name="Yin W.F."/>
            <person name="Chan K.G."/>
        </authorList>
    </citation>
    <scope>NUCLEOTIDE SEQUENCE [LARGE SCALE GENOMIC DNA]</scope>
    <source>
        <strain evidence="4">DSM 25325</strain>
    </source>
</reference>
<evidence type="ECO:0000256" key="2">
    <source>
        <dbReference type="RuleBase" id="RU362097"/>
    </source>
</evidence>
<dbReference type="STRING" id="445709.ABW99_05400"/>
<dbReference type="GO" id="GO:0005886">
    <property type="term" value="C:plasma membrane"/>
    <property type="evidence" value="ECO:0007669"/>
    <property type="project" value="UniProtKB-SubCell"/>
</dbReference>
<dbReference type="Proteomes" id="UP000036700">
    <property type="component" value="Chromosome"/>
</dbReference>
<organism evidence="3 4">
    <name type="scientific">Pandoraea thiooxydans</name>
    <dbReference type="NCBI Taxonomy" id="445709"/>
    <lineage>
        <taxon>Bacteria</taxon>
        <taxon>Pseudomonadati</taxon>
        <taxon>Pseudomonadota</taxon>
        <taxon>Betaproteobacteria</taxon>
        <taxon>Burkholderiales</taxon>
        <taxon>Burkholderiaceae</taxon>
        <taxon>Pandoraea</taxon>
    </lineage>
</organism>
<dbReference type="NCBIfam" id="TIGR01845">
    <property type="entry name" value="outer_NodT"/>
    <property type="match status" value="1"/>
</dbReference>
<dbReference type="InterPro" id="IPR003423">
    <property type="entry name" value="OMP_efflux"/>
</dbReference>
<name>A0A0G3ELA4_9BURK</name>
<keyword evidence="4" id="KW-1185">Reference proteome</keyword>
<keyword evidence="2" id="KW-0812">Transmembrane</keyword>
<comment type="subcellular location">
    <subcellularLocation>
        <location evidence="2">Cell membrane</location>
        <topology evidence="2">Lipid-anchor</topology>
    </subcellularLocation>
</comment>
<dbReference type="SUPFAM" id="SSF56954">
    <property type="entry name" value="Outer membrane efflux proteins (OEP)"/>
    <property type="match status" value="1"/>
</dbReference>
<dbReference type="Pfam" id="PF02321">
    <property type="entry name" value="OEP"/>
    <property type="match status" value="2"/>
</dbReference>
<dbReference type="PROSITE" id="PS51257">
    <property type="entry name" value="PROKAR_LIPOPROTEIN"/>
    <property type="match status" value="1"/>
</dbReference>
<proteinExistence type="inferred from homology"/>
<dbReference type="InterPro" id="IPR010131">
    <property type="entry name" value="MdtP/NodT-like"/>
</dbReference>
<sequence>MRLHLSNHRRRLAVGLVTLLAGCAVGPHYTEPHLASATIYHGQAALTVIDGQRQAPPLDTWWNGFHDPTLVAIVRRVLRQNLDLAAAEARVAQARAVAREAGAQDLPRLDLDGSAARQHQSLDSPLGKIASALPGYERDQTLTNLDVGASWELDLAGGLRRTAQAQRAEAQAASAMHDGVRVSVSAEAADAYFQARGLQSRIALAQAEVTTDARLLALARQRVDDGVATRRVLAHAQAQLARTRASLPPLQSALQRQFNRLDVLMGEPPGTIAPKLVKAPAHYAIPAIDTGDGPRQLLRRRPDVIAAERRLAASNARIGAALSEYYPKVSLAGLLGFESLGGGTLLTAAAFQPSALVGLHWRLFDFGRIDAEVARARGANAEALARYRQAMLRATEDVEDAIAACVQLQAQTTALRQQVAARTQAKAAAQEQYRAGNVSLIAVLNETRRVLVARDALARAHADQARAAVAAFRALGGGWTPQREESKAVRSAGIGAGA</sequence>
<dbReference type="AlphaFoldDB" id="A0A0G3ELA4"/>
<keyword evidence="2" id="KW-0449">Lipoprotein</keyword>
<dbReference type="Gene3D" id="2.20.200.10">
    <property type="entry name" value="Outer membrane efflux proteins (OEP)"/>
    <property type="match status" value="1"/>
</dbReference>
<dbReference type="Gene3D" id="1.20.1600.10">
    <property type="entry name" value="Outer membrane efflux proteins (OEP)"/>
    <property type="match status" value="1"/>
</dbReference>
<dbReference type="OrthoDB" id="9770517at2"/>
<dbReference type="EMBL" id="CP011568">
    <property type="protein sequence ID" value="AKJ67745.1"/>
    <property type="molecule type" value="Genomic_DNA"/>
</dbReference>
<accession>A0A0G3ELA4</accession>
<evidence type="ECO:0000256" key="1">
    <source>
        <dbReference type="ARBA" id="ARBA00007613"/>
    </source>
</evidence>
<keyword evidence="2" id="KW-1134">Transmembrane beta strand</keyword>
<evidence type="ECO:0000313" key="3">
    <source>
        <dbReference type="EMBL" id="AKJ67745.1"/>
    </source>
</evidence>
<dbReference type="PANTHER" id="PTHR30203">
    <property type="entry name" value="OUTER MEMBRANE CATION EFFLUX PROTEIN"/>
    <property type="match status" value="1"/>
</dbReference>
<comment type="similarity">
    <text evidence="1 2">Belongs to the outer membrane factor (OMF) (TC 1.B.17) family.</text>
</comment>
<keyword evidence="2" id="KW-0472">Membrane</keyword>
<dbReference type="KEGG" id="ptx:ABW99_05400"/>
<dbReference type="PATRIC" id="fig|445709.3.peg.1163"/>
<gene>
    <name evidence="3" type="ORF">ABW99_05400</name>
</gene>
<dbReference type="GO" id="GO:0015562">
    <property type="term" value="F:efflux transmembrane transporter activity"/>
    <property type="evidence" value="ECO:0007669"/>
    <property type="project" value="InterPro"/>
</dbReference>